<comment type="similarity">
    <text evidence="1">Belongs to the NAD(P)H dehydrogenase (quinone) family.</text>
</comment>
<dbReference type="PANTHER" id="PTHR10204">
    <property type="entry name" value="NAD P H OXIDOREDUCTASE-RELATED"/>
    <property type="match status" value="1"/>
</dbReference>
<dbReference type="InterPro" id="IPR029039">
    <property type="entry name" value="Flavoprotein-like_sf"/>
</dbReference>
<protein>
    <submittedName>
        <fullName evidence="5">NADPH-quinone reductase</fullName>
    </submittedName>
</protein>
<dbReference type="InterPro" id="IPR003680">
    <property type="entry name" value="Flavodoxin_fold"/>
</dbReference>
<dbReference type="Pfam" id="PF02525">
    <property type="entry name" value="Flavodoxin_2"/>
    <property type="match status" value="1"/>
</dbReference>
<evidence type="ECO:0000256" key="2">
    <source>
        <dbReference type="ARBA" id="ARBA00023002"/>
    </source>
</evidence>
<evidence type="ECO:0000256" key="3">
    <source>
        <dbReference type="SAM" id="MobiDB-lite"/>
    </source>
</evidence>
<sequence>MPALVIDGHPNADSLTAALAQRYADEYGNATRVALRDLDFDPVLRQGYRGQQTLEPDLAATLDAMLSATHITIATPIWWASTPALLKGFFDRILLPKVTYQYRANGLPEGLLRGRSGRVIITSDSPRWLLALIGDPASVQVRKQTLGFCGIRPTSVSRFTDVRHASPARRESWLDRIARDARRDAQRAEHTPSPSGRRPVALVTHEQQGPHPA</sequence>
<dbReference type="PANTHER" id="PTHR10204:SF34">
    <property type="entry name" value="NAD(P)H DEHYDROGENASE [QUINONE] 1 ISOFORM 1"/>
    <property type="match status" value="1"/>
</dbReference>
<evidence type="ECO:0000313" key="6">
    <source>
        <dbReference type="Proteomes" id="UP001519362"/>
    </source>
</evidence>
<evidence type="ECO:0000259" key="4">
    <source>
        <dbReference type="Pfam" id="PF02525"/>
    </source>
</evidence>
<dbReference type="EMBL" id="JAGIOL010000001">
    <property type="protein sequence ID" value="MBP2436207.1"/>
    <property type="molecule type" value="Genomic_DNA"/>
</dbReference>
<organism evidence="5 6">
    <name type="scientific">Microbacterium amylolyticum</name>
    <dbReference type="NCBI Taxonomy" id="936337"/>
    <lineage>
        <taxon>Bacteria</taxon>
        <taxon>Bacillati</taxon>
        <taxon>Actinomycetota</taxon>
        <taxon>Actinomycetes</taxon>
        <taxon>Micrococcales</taxon>
        <taxon>Microbacteriaceae</taxon>
        <taxon>Microbacterium</taxon>
    </lineage>
</organism>
<proteinExistence type="inferred from homology"/>
<feature type="domain" description="Flavodoxin-like fold" evidence="4">
    <location>
        <begin position="1"/>
        <end position="172"/>
    </location>
</feature>
<dbReference type="Gene3D" id="3.40.50.360">
    <property type="match status" value="1"/>
</dbReference>
<dbReference type="InterPro" id="IPR051545">
    <property type="entry name" value="NAD(P)H_dehydrogenase_qn"/>
</dbReference>
<dbReference type="Proteomes" id="UP001519362">
    <property type="component" value="Unassembled WGS sequence"/>
</dbReference>
<keyword evidence="6" id="KW-1185">Reference proteome</keyword>
<dbReference type="SUPFAM" id="SSF52218">
    <property type="entry name" value="Flavoproteins"/>
    <property type="match status" value="1"/>
</dbReference>
<accession>A0ABS4ZG10</accession>
<feature type="compositionally biased region" description="Basic and acidic residues" evidence="3">
    <location>
        <begin position="173"/>
        <end position="190"/>
    </location>
</feature>
<feature type="region of interest" description="Disordered" evidence="3">
    <location>
        <begin position="173"/>
        <end position="213"/>
    </location>
</feature>
<comment type="caution">
    <text evidence="5">The sequence shown here is derived from an EMBL/GenBank/DDBJ whole genome shotgun (WGS) entry which is preliminary data.</text>
</comment>
<evidence type="ECO:0000256" key="1">
    <source>
        <dbReference type="ARBA" id="ARBA00006252"/>
    </source>
</evidence>
<evidence type="ECO:0000313" key="5">
    <source>
        <dbReference type="EMBL" id="MBP2436207.1"/>
    </source>
</evidence>
<keyword evidence="2" id="KW-0560">Oxidoreductase</keyword>
<gene>
    <name evidence="5" type="ORF">JOF34_000793</name>
</gene>
<dbReference type="RefSeq" id="WP_165136968.1">
    <property type="nucleotide sequence ID" value="NZ_CP049253.1"/>
</dbReference>
<reference evidence="5 6" key="1">
    <citation type="submission" date="2021-03" db="EMBL/GenBank/DDBJ databases">
        <title>Sequencing the genomes of 1000 actinobacteria strains.</title>
        <authorList>
            <person name="Klenk H.-P."/>
        </authorList>
    </citation>
    <scope>NUCLEOTIDE SEQUENCE [LARGE SCALE GENOMIC DNA]</scope>
    <source>
        <strain evidence="5 6">DSM 24221</strain>
    </source>
</reference>
<name>A0ABS4ZG10_9MICO</name>